<accession>A0A381V935</accession>
<sequence>MAEIGRRFSLDKVHVDPSLKNKIFSADGDDHIGNWNGESIDDLVIEIDRIEERADPNYSSLPHRENIPEDLRLEVEKDFPIWTCDIKGRCLTGDAGDGITTVEEIRDFYKGKYGSIENFKEKLRIEREKFVKEIKDRSEGE</sequence>
<protein>
    <submittedName>
        <fullName evidence="1">Uncharacterized protein</fullName>
    </submittedName>
</protein>
<reference evidence="1" key="1">
    <citation type="submission" date="2018-05" db="EMBL/GenBank/DDBJ databases">
        <authorList>
            <person name="Lanie J.A."/>
            <person name="Ng W.-L."/>
            <person name="Kazmierczak K.M."/>
            <person name="Andrzejewski T.M."/>
            <person name="Davidsen T.M."/>
            <person name="Wayne K.J."/>
            <person name="Tettelin H."/>
            <person name="Glass J.I."/>
            <person name="Rusch D."/>
            <person name="Podicherti R."/>
            <person name="Tsui H.-C.T."/>
            <person name="Winkler M.E."/>
        </authorList>
    </citation>
    <scope>NUCLEOTIDE SEQUENCE</scope>
</reference>
<proteinExistence type="predicted"/>
<organism evidence="1">
    <name type="scientific">marine metagenome</name>
    <dbReference type="NCBI Taxonomy" id="408172"/>
    <lineage>
        <taxon>unclassified sequences</taxon>
        <taxon>metagenomes</taxon>
        <taxon>ecological metagenomes</taxon>
    </lineage>
</organism>
<dbReference type="AlphaFoldDB" id="A0A381V935"/>
<gene>
    <name evidence="1" type="ORF">METZ01_LOCUS89375</name>
</gene>
<dbReference type="EMBL" id="UINC01008104">
    <property type="protein sequence ID" value="SVA36521.1"/>
    <property type="molecule type" value="Genomic_DNA"/>
</dbReference>
<evidence type="ECO:0000313" key="1">
    <source>
        <dbReference type="EMBL" id="SVA36521.1"/>
    </source>
</evidence>
<name>A0A381V935_9ZZZZ</name>